<proteinExistence type="predicted"/>
<dbReference type="OrthoDB" id="9808684at2"/>
<dbReference type="PANTHER" id="PTHR34825:SF2">
    <property type="entry name" value="AAA-ATPASE-LIKE DOMAIN-CONTAINING PROTEIN"/>
    <property type="match status" value="1"/>
</dbReference>
<name>A0A5M8FCY6_9GAMM</name>
<dbReference type="PANTHER" id="PTHR34825">
    <property type="entry name" value="CONSERVED PROTEIN, WITH A WEAK D-GALACTARATE DEHYDRATASE/ALTRONATE HYDROLASE DOMAIN"/>
    <property type="match status" value="1"/>
</dbReference>
<evidence type="ECO:0000259" key="1">
    <source>
        <dbReference type="Pfam" id="PF09820"/>
    </source>
</evidence>
<feature type="domain" description="AAA-ATPase-like" evidence="1">
    <location>
        <begin position="4"/>
        <end position="225"/>
    </location>
</feature>
<gene>
    <name evidence="2" type="ORF">F2Q65_18150</name>
</gene>
<evidence type="ECO:0000313" key="2">
    <source>
        <dbReference type="EMBL" id="KAA6182254.1"/>
    </source>
</evidence>
<reference evidence="2 3" key="1">
    <citation type="submission" date="2019-09" db="EMBL/GenBank/DDBJ databases">
        <title>Whole-genome sequence of the purple sulfur bacterium Thiohalocapsa marina DSM 19078.</title>
        <authorList>
            <person name="Kyndt J.A."/>
            <person name="Meyer T.E."/>
        </authorList>
    </citation>
    <scope>NUCLEOTIDE SEQUENCE [LARGE SCALE GENOMIC DNA]</scope>
    <source>
        <strain evidence="2 3">DSM 19078</strain>
    </source>
</reference>
<dbReference type="RefSeq" id="WP_150094823.1">
    <property type="nucleotide sequence ID" value="NZ_VWXX01000050.1"/>
</dbReference>
<dbReference type="AlphaFoldDB" id="A0A5M8FCY6"/>
<dbReference type="EMBL" id="VWXX01000050">
    <property type="protein sequence ID" value="KAA6182254.1"/>
    <property type="molecule type" value="Genomic_DNA"/>
</dbReference>
<sequence>MKFPYGLSDFGALIEQGYWYQDRTDRIASLEDTGRQLIFLRPRRFGKSLLLSMLEHYYDLNRAGHFEALFGGLAVGRAPTPLRNQYFVMRWDFSLVQAHGEVDDIEAALHQHLNDCISAFHQRYADRLPVPIAIHPSNALSSFASALSAISQTPHKLYLLIDEYDNFANEVLMADRDGSRDRYAALLYGEGLLKTVFKAVKAAAGGLGLDRAFITGVSPVVLSDMTSGYNVGENIYLESGFNALCGFTEAEVETVLTQLTDESKGKGSDWSPADALATMRTFYNGYRFSEEADESLYNPTLSLYFLKALGQQGRYPRRMLDENLAMDRNKLLYIARLPHGEDLLIDALSGDDRVLIPELIQRFGVEDVLRAVKDQPFMASLLYFFGILTLAGLTSFNECLLRIPNLVARGLYVERLRERWLTDPQDQRDLPALVRRLGQQADLAPLADFIEQRYFRVLSNRDYRWSNELLVKFAFLTLLFDDRLYMAVSELETDRGYADLALILRPDMRRFQALDLLLEFKYLGLKELGLTGEQVRKQSREALATLPAVAAKLDEAAAQAANYGATLRERYGLKDLRAFAVVALGVERLVWRAL</sequence>
<comment type="caution">
    <text evidence="2">The sequence shown here is derived from an EMBL/GenBank/DDBJ whole genome shotgun (WGS) entry which is preliminary data.</text>
</comment>
<protein>
    <submittedName>
        <fullName evidence="2">AAA family ATPase</fullName>
    </submittedName>
</protein>
<organism evidence="2 3">
    <name type="scientific">Thiohalocapsa marina</name>
    <dbReference type="NCBI Taxonomy" id="424902"/>
    <lineage>
        <taxon>Bacteria</taxon>
        <taxon>Pseudomonadati</taxon>
        <taxon>Pseudomonadota</taxon>
        <taxon>Gammaproteobacteria</taxon>
        <taxon>Chromatiales</taxon>
        <taxon>Chromatiaceae</taxon>
        <taxon>Thiohalocapsa</taxon>
    </lineage>
</organism>
<accession>A0A5M8FCY6</accession>
<dbReference type="InterPro" id="IPR018631">
    <property type="entry name" value="AAA-ATPase-like_dom"/>
</dbReference>
<dbReference type="Proteomes" id="UP000322981">
    <property type="component" value="Unassembled WGS sequence"/>
</dbReference>
<keyword evidence="3" id="KW-1185">Reference proteome</keyword>
<evidence type="ECO:0000313" key="3">
    <source>
        <dbReference type="Proteomes" id="UP000322981"/>
    </source>
</evidence>
<dbReference type="Pfam" id="PF09820">
    <property type="entry name" value="AAA-ATPase_like"/>
    <property type="match status" value="1"/>
</dbReference>